<dbReference type="AlphaFoldDB" id="X1T3S6"/>
<proteinExistence type="predicted"/>
<dbReference type="SUPFAM" id="SSF52518">
    <property type="entry name" value="Thiamin diphosphate-binding fold (THDP-binding)"/>
    <property type="match status" value="1"/>
</dbReference>
<protein>
    <submittedName>
        <fullName evidence="1">Uncharacterized protein</fullName>
    </submittedName>
</protein>
<gene>
    <name evidence="1" type="ORF">S12H4_25488</name>
</gene>
<comment type="caution">
    <text evidence="1">The sequence shown here is derived from an EMBL/GenBank/DDBJ whole genome shotgun (WGS) entry which is preliminary data.</text>
</comment>
<dbReference type="InterPro" id="IPR029061">
    <property type="entry name" value="THDP-binding"/>
</dbReference>
<sequence length="44" mass="4733">AKVEQKIVPLNGDTAVAYAVKQCDVDVVAAYPITPQTIIVEKFS</sequence>
<feature type="non-terminal residue" evidence="1">
    <location>
        <position position="44"/>
    </location>
</feature>
<dbReference type="Gene3D" id="3.40.50.970">
    <property type="match status" value="1"/>
</dbReference>
<dbReference type="EMBL" id="BARW01014330">
    <property type="protein sequence ID" value="GAI74684.1"/>
    <property type="molecule type" value="Genomic_DNA"/>
</dbReference>
<reference evidence="1" key="1">
    <citation type="journal article" date="2014" name="Front. Microbiol.">
        <title>High frequency of phylogenetically diverse reductive dehalogenase-homologous genes in deep subseafloor sedimentary metagenomes.</title>
        <authorList>
            <person name="Kawai M."/>
            <person name="Futagami T."/>
            <person name="Toyoda A."/>
            <person name="Takaki Y."/>
            <person name="Nishi S."/>
            <person name="Hori S."/>
            <person name="Arai W."/>
            <person name="Tsubouchi T."/>
            <person name="Morono Y."/>
            <person name="Uchiyama I."/>
            <person name="Ito T."/>
            <person name="Fujiyama A."/>
            <person name="Inagaki F."/>
            <person name="Takami H."/>
        </authorList>
    </citation>
    <scope>NUCLEOTIDE SEQUENCE</scope>
    <source>
        <strain evidence="1">Expedition CK06-06</strain>
    </source>
</reference>
<organism evidence="1">
    <name type="scientific">marine sediment metagenome</name>
    <dbReference type="NCBI Taxonomy" id="412755"/>
    <lineage>
        <taxon>unclassified sequences</taxon>
        <taxon>metagenomes</taxon>
        <taxon>ecological metagenomes</taxon>
    </lineage>
</organism>
<name>X1T3S6_9ZZZZ</name>
<evidence type="ECO:0000313" key="1">
    <source>
        <dbReference type="EMBL" id="GAI74684.1"/>
    </source>
</evidence>
<accession>X1T3S6</accession>
<feature type="non-terminal residue" evidence="1">
    <location>
        <position position="1"/>
    </location>
</feature>